<sequence>MNINSNQTPSPNMRLPHAMVVALPFLLGGCVNTSSYPDFNAKLDMAVGKTNEQVALPLDMPLKSASRDDFVIVEYSYLRPVYCRWQFYYDGSGHIVKWSYPDDLARRECNTLAFHIR</sequence>
<evidence type="ECO:0000313" key="1">
    <source>
        <dbReference type="EMBL" id="MYN45601.1"/>
    </source>
</evidence>
<keyword evidence="2" id="KW-1185">Reference proteome</keyword>
<dbReference type="RefSeq" id="WP_161035182.1">
    <property type="nucleotide sequence ID" value="NZ_WWCL01000002.1"/>
</dbReference>
<dbReference type="EMBL" id="WWCL01000002">
    <property type="protein sequence ID" value="MYN45601.1"/>
    <property type="molecule type" value="Genomic_DNA"/>
</dbReference>
<evidence type="ECO:0000313" key="2">
    <source>
        <dbReference type="Proteomes" id="UP000444316"/>
    </source>
</evidence>
<organism evidence="1 2">
    <name type="scientific">Duganella fentianensis</name>
    <dbReference type="NCBI Taxonomy" id="2692177"/>
    <lineage>
        <taxon>Bacteria</taxon>
        <taxon>Pseudomonadati</taxon>
        <taxon>Pseudomonadota</taxon>
        <taxon>Betaproteobacteria</taxon>
        <taxon>Burkholderiales</taxon>
        <taxon>Oxalobacteraceae</taxon>
        <taxon>Telluria group</taxon>
        <taxon>Duganella</taxon>
    </lineage>
</organism>
<comment type="caution">
    <text evidence="1">The sequence shown here is derived from an EMBL/GenBank/DDBJ whole genome shotgun (WGS) entry which is preliminary data.</text>
</comment>
<reference evidence="1" key="1">
    <citation type="submission" date="2019-12" db="EMBL/GenBank/DDBJ databases">
        <title>Novel species isolated from a subtropical stream in China.</title>
        <authorList>
            <person name="Lu H."/>
        </authorList>
    </citation>
    <scope>NUCLEOTIDE SEQUENCE [LARGE SCALE GENOMIC DNA]</scope>
    <source>
        <strain evidence="1">FT93W</strain>
    </source>
</reference>
<proteinExistence type="predicted"/>
<name>A0A845I1M1_9BURK</name>
<dbReference type="AlphaFoldDB" id="A0A845I1M1"/>
<dbReference type="Proteomes" id="UP000444316">
    <property type="component" value="Unassembled WGS sequence"/>
</dbReference>
<accession>A0A845I1M1</accession>
<protein>
    <submittedName>
        <fullName evidence="1">Uncharacterized protein</fullName>
    </submittedName>
</protein>
<gene>
    <name evidence="1" type="ORF">GTP23_11135</name>
</gene>